<feature type="region of interest" description="Disordered" evidence="1">
    <location>
        <begin position="182"/>
        <end position="298"/>
    </location>
</feature>
<comment type="caution">
    <text evidence="2">The sequence shown here is derived from an EMBL/GenBank/DDBJ whole genome shotgun (WGS) entry which is preliminary data.</text>
</comment>
<feature type="region of interest" description="Disordered" evidence="1">
    <location>
        <begin position="1"/>
        <end position="87"/>
    </location>
</feature>
<name>A0ABR3B319_PHYBL</name>
<keyword evidence="3" id="KW-1185">Reference proteome</keyword>
<accession>A0ABR3B319</accession>
<feature type="region of interest" description="Disordered" evidence="1">
    <location>
        <begin position="107"/>
        <end position="150"/>
    </location>
</feature>
<dbReference type="Proteomes" id="UP001448207">
    <property type="component" value="Unassembled WGS sequence"/>
</dbReference>
<dbReference type="EMBL" id="JBCLYO010000006">
    <property type="protein sequence ID" value="KAL0087905.1"/>
    <property type="molecule type" value="Genomic_DNA"/>
</dbReference>
<reference evidence="2 3" key="1">
    <citation type="submission" date="2024-04" db="EMBL/GenBank/DDBJ databases">
        <title>Symmetric and asymmetric DNA N6-adenine methylation regulates different biological responses in Mucorales.</title>
        <authorList>
            <consortium name="Lawrence Berkeley National Laboratory"/>
            <person name="Lax C."/>
            <person name="Mondo S.J."/>
            <person name="Osorio-Concepcion M."/>
            <person name="Muszewska A."/>
            <person name="Corrochano-Luque M."/>
            <person name="Gutierrez G."/>
            <person name="Riley R."/>
            <person name="Lipzen A."/>
            <person name="Guo J."/>
            <person name="Hundley H."/>
            <person name="Amirebrahimi M."/>
            <person name="Ng V."/>
            <person name="Lorenzo-Gutierrez D."/>
            <person name="Binder U."/>
            <person name="Yang J."/>
            <person name="Song Y."/>
            <person name="Canovas D."/>
            <person name="Navarro E."/>
            <person name="Freitag M."/>
            <person name="Gabaldon T."/>
            <person name="Grigoriev I.V."/>
            <person name="Corrochano L.M."/>
            <person name="Nicolas F.E."/>
            <person name="Garre V."/>
        </authorList>
    </citation>
    <scope>NUCLEOTIDE SEQUENCE [LARGE SCALE GENOMIC DNA]</scope>
    <source>
        <strain evidence="2 3">L51</strain>
    </source>
</reference>
<feature type="compositionally biased region" description="Polar residues" evidence="1">
    <location>
        <begin position="9"/>
        <end position="29"/>
    </location>
</feature>
<protein>
    <submittedName>
        <fullName evidence="2">Uncharacterized protein</fullName>
    </submittedName>
</protein>
<feature type="compositionally biased region" description="Polar residues" evidence="1">
    <location>
        <begin position="221"/>
        <end position="238"/>
    </location>
</feature>
<evidence type="ECO:0000256" key="1">
    <source>
        <dbReference type="SAM" id="MobiDB-lite"/>
    </source>
</evidence>
<organism evidence="2 3">
    <name type="scientific">Phycomyces blakesleeanus</name>
    <dbReference type="NCBI Taxonomy" id="4837"/>
    <lineage>
        <taxon>Eukaryota</taxon>
        <taxon>Fungi</taxon>
        <taxon>Fungi incertae sedis</taxon>
        <taxon>Mucoromycota</taxon>
        <taxon>Mucoromycotina</taxon>
        <taxon>Mucoromycetes</taxon>
        <taxon>Mucorales</taxon>
        <taxon>Phycomycetaceae</taxon>
        <taxon>Phycomyces</taxon>
    </lineage>
</organism>
<feature type="compositionally biased region" description="Polar residues" evidence="1">
    <location>
        <begin position="110"/>
        <end position="120"/>
    </location>
</feature>
<sequence>MHRNAFMSEYSTRQQPDIQQPRAMNQPQGQLAALMRGRGDGDNELYLDMPLDHERSSSAPPDPLIYGDNGLRRNPEMPGRMNSQQWKGSQIGTPLIYPTASARQLWSPAVNGSGNGQQKPFDSPGVASPGFLRENRSMDNYHGLHNDDGYFGDRGSQPALISRSNTMDSNVWSQSPGLPISSVHDVLTPGGGIHGGFDRATSPFTPSQPSRRVNEFDPRSQIRNNDYQAQFSLNATPNDGQYDDDGSGIGSGGGGGGGGVGYRSAVPSHFDTTDEQRFPNSRPLVQCRPQPVAETSLP</sequence>
<proteinExistence type="predicted"/>
<evidence type="ECO:0000313" key="3">
    <source>
        <dbReference type="Proteomes" id="UP001448207"/>
    </source>
</evidence>
<feature type="compositionally biased region" description="Basic and acidic residues" evidence="1">
    <location>
        <begin position="133"/>
        <end position="148"/>
    </location>
</feature>
<evidence type="ECO:0000313" key="2">
    <source>
        <dbReference type="EMBL" id="KAL0087905.1"/>
    </source>
</evidence>
<gene>
    <name evidence="2" type="ORF">J3Q64DRAFT_1697688</name>
</gene>
<feature type="compositionally biased region" description="Gly residues" evidence="1">
    <location>
        <begin position="247"/>
        <end position="261"/>
    </location>
</feature>
<feature type="compositionally biased region" description="Polar residues" evidence="1">
    <location>
        <begin position="202"/>
        <end position="211"/>
    </location>
</feature>